<dbReference type="CDD" id="cd02440">
    <property type="entry name" value="AdoMet_MTases"/>
    <property type="match status" value="1"/>
</dbReference>
<dbReference type="InterPro" id="IPR029063">
    <property type="entry name" value="SAM-dependent_MTases_sf"/>
</dbReference>
<keyword evidence="1 5" id="KW-0489">Methyltransferase</keyword>
<accession>A0ABS8GMZ1</accession>
<keyword evidence="2" id="KW-0808">Transferase</keyword>
<proteinExistence type="predicted"/>
<dbReference type="RefSeq" id="WP_227892502.1">
    <property type="nucleotide sequence ID" value="NZ_JAJFZQ010000011.1"/>
</dbReference>
<sequence>MRKETLWEAQKRSSPGHSAWYISRFAQMREQGADLHGEARLIDAMVPRGARILDAGCGPGRVGGELAARGHDVVGVDVDPELIEAAKQDFPDLPWLVEDLSELDLPAAGITEPFDAIVCAGNVMAFLAPGTAVDVLTRLRNHLADGGRLVTGFGAGRGYDFGTFLEDAAVAGLKCQQKFSTWDLRPFEPDSDFLVAVFGRD</sequence>
<dbReference type="Proteomes" id="UP001139168">
    <property type="component" value="Unassembled WGS sequence"/>
</dbReference>
<dbReference type="InterPro" id="IPR041698">
    <property type="entry name" value="Methyltransf_25"/>
</dbReference>
<dbReference type="Pfam" id="PF13649">
    <property type="entry name" value="Methyltransf_25"/>
    <property type="match status" value="1"/>
</dbReference>
<keyword evidence="3" id="KW-0949">S-adenosyl-L-methionine</keyword>
<organism evidence="5 6">
    <name type="scientific">Arthrobacter gengyunqii</name>
    <dbReference type="NCBI Taxonomy" id="2886940"/>
    <lineage>
        <taxon>Bacteria</taxon>
        <taxon>Bacillati</taxon>
        <taxon>Actinomycetota</taxon>
        <taxon>Actinomycetes</taxon>
        <taxon>Micrococcales</taxon>
        <taxon>Micrococcaceae</taxon>
        <taxon>Arthrobacter</taxon>
    </lineage>
</organism>
<dbReference type="PANTHER" id="PTHR43464">
    <property type="entry name" value="METHYLTRANSFERASE"/>
    <property type="match status" value="1"/>
</dbReference>
<reference evidence="5" key="1">
    <citation type="submission" date="2021-10" db="EMBL/GenBank/DDBJ databases">
        <title>Novel species in genus Arthrobacter.</title>
        <authorList>
            <person name="Liu Y."/>
        </authorList>
    </citation>
    <scope>NUCLEOTIDE SEQUENCE</scope>
    <source>
        <strain evidence="5">Zg-Y786</strain>
    </source>
</reference>
<dbReference type="EMBL" id="JAJFZQ010000011">
    <property type="protein sequence ID" value="MCC3267563.1"/>
    <property type="molecule type" value="Genomic_DNA"/>
</dbReference>
<name>A0ABS8GMZ1_9MICC</name>
<comment type="caution">
    <text evidence="5">The sequence shown here is derived from an EMBL/GenBank/DDBJ whole genome shotgun (WGS) entry which is preliminary data.</text>
</comment>
<dbReference type="GO" id="GO:0032259">
    <property type="term" value="P:methylation"/>
    <property type="evidence" value="ECO:0007669"/>
    <property type="project" value="UniProtKB-KW"/>
</dbReference>
<evidence type="ECO:0000256" key="1">
    <source>
        <dbReference type="ARBA" id="ARBA00022603"/>
    </source>
</evidence>
<keyword evidence="6" id="KW-1185">Reference proteome</keyword>
<evidence type="ECO:0000256" key="2">
    <source>
        <dbReference type="ARBA" id="ARBA00022679"/>
    </source>
</evidence>
<dbReference type="GO" id="GO:0008168">
    <property type="term" value="F:methyltransferase activity"/>
    <property type="evidence" value="ECO:0007669"/>
    <property type="project" value="UniProtKB-KW"/>
</dbReference>
<gene>
    <name evidence="5" type="ORF">LJ752_16125</name>
</gene>
<feature type="domain" description="Methyltransferase" evidence="4">
    <location>
        <begin position="52"/>
        <end position="147"/>
    </location>
</feature>
<protein>
    <submittedName>
        <fullName evidence="5">Class I SAM-dependent methyltransferase</fullName>
    </submittedName>
</protein>
<evidence type="ECO:0000259" key="4">
    <source>
        <dbReference type="Pfam" id="PF13649"/>
    </source>
</evidence>
<dbReference type="PANTHER" id="PTHR43464:SF19">
    <property type="entry name" value="UBIQUINONE BIOSYNTHESIS O-METHYLTRANSFERASE, MITOCHONDRIAL"/>
    <property type="match status" value="1"/>
</dbReference>
<evidence type="ECO:0000313" key="5">
    <source>
        <dbReference type="EMBL" id="MCC3267563.1"/>
    </source>
</evidence>
<evidence type="ECO:0000313" key="6">
    <source>
        <dbReference type="Proteomes" id="UP001139168"/>
    </source>
</evidence>
<dbReference type="SUPFAM" id="SSF53335">
    <property type="entry name" value="S-adenosyl-L-methionine-dependent methyltransferases"/>
    <property type="match status" value="1"/>
</dbReference>
<dbReference type="Gene3D" id="3.40.50.150">
    <property type="entry name" value="Vaccinia Virus protein VP39"/>
    <property type="match status" value="1"/>
</dbReference>
<evidence type="ECO:0000256" key="3">
    <source>
        <dbReference type="ARBA" id="ARBA00022691"/>
    </source>
</evidence>